<keyword evidence="4" id="KW-0256">Endoplasmic reticulum</keyword>
<reference evidence="12 13" key="1">
    <citation type="journal article" date="2004" name="Science">
        <title>A predator unmasked: life cycle of Bdellovibrio bacteriovorus from a genomic perspective.</title>
        <authorList>
            <person name="Rendulic S."/>
            <person name="Jagtap P."/>
            <person name="Rosinus A."/>
            <person name="Eppinger M."/>
            <person name="Baar C."/>
            <person name="Lanz C."/>
            <person name="Keller H."/>
            <person name="Lambert C."/>
            <person name="Evans K.J."/>
            <person name="Goesmann A."/>
            <person name="Meyer F."/>
            <person name="Sockett R.E."/>
            <person name="Schuster S.C."/>
        </authorList>
    </citation>
    <scope>NUCLEOTIDE SEQUENCE [LARGE SCALE GENOMIC DNA]</scope>
    <source>
        <strain evidence="13">ATCC 15356 / DSM 50701 / NCIMB 9529 / HD100</strain>
    </source>
</reference>
<evidence type="ECO:0000256" key="7">
    <source>
        <dbReference type="ARBA" id="ARBA00023180"/>
    </source>
</evidence>
<dbReference type="InterPro" id="IPR009613">
    <property type="entry name" value="LMF"/>
</dbReference>
<feature type="transmembrane region" description="Helical" evidence="9">
    <location>
        <begin position="186"/>
        <end position="206"/>
    </location>
</feature>
<comment type="subcellular location">
    <subcellularLocation>
        <location evidence="1">Endoplasmic reticulum membrane</location>
        <topology evidence="1">Multi-pass membrane protein</topology>
    </subcellularLocation>
</comment>
<dbReference type="Pfam" id="PF06762">
    <property type="entry name" value="LMF1"/>
    <property type="match status" value="1"/>
</dbReference>
<evidence type="ECO:0000256" key="9">
    <source>
        <dbReference type="SAM" id="Phobius"/>
    </source>
</evidence>
<feature type="transmembrane region" description="Helical" evidence="9">
    <location>
        <begin position="325"/>
        <end position="344"/>
    </location>
</feature>
<evidence type="ECO:0000313" key="12">
    <source>
        <dbReference type="EMBL" id="CAE79171.1"/>
    </source>
</evidence>
<protein>
    <recommendedName>
        <fullName evidence="8">Lipase maturation factor 2</fullName>
    </recommendedName>
</protein>
<dbReference type="STRING" id="264462.Bd1274"/>
<proteinExistence type="inferred from homology"/>
<keyword evidence="7" id="KW-0325">Glycoprotein</keyword>
<evidence type="ECO:0000256" key="3">
    <source>
        <dbReference type="ARBA" id="ARBA00022692"/>
    </source>
</evidence>
<feature type="transmembrane region" description="Helical" evidence="9">
    <location>
        <begin position="158"/>
        <end position="174"/>
    </location>
</feature>
<feature type="domain" description="Lipase maturation factor 1/2 C-terminal" evidence="11">
    <location>
        <begin position="369"/>
        <end position="504"/>
    </location>
</feature>
<dbReference type="Proteomes" id="UP000008080">
    <property type="component" value="Chromosome"/>
</dbReference>
<feature type="transmembrane region" description="Helical" evidence="9">
    <location>
        <begin position="131"/>
        <end position="151"/>
    </location>
</feature>
<evidence type="ECO:0000256" key="8">
    <source>
        <dbReference type="ARBA" id="ARBA00040643"/>
    </source>
</evidence>
<keyword evidence="5 9" id="KW-1133">Transmembrane helix</keyword>
<feature type="transmembrane region" description="Helical" evidence="9">
    <location>
        <begin position="296"/>
        <end position="313"/>
    </location>
</feature>
<accession>Q6MNI0</accession>
<dbReference type="KEGG" id="bba:Bd1274"/>
<evidence type="ECO:0000256" key="2">
    <source>
        <dbReference type="ARBA" id="ARBA00005512"/>
    </source>
</evidence>
<feature type="domain" description="Lipase maturation factor 1/2 N-terminal" evidence="10">
    <location>
        <begin position="152"/>
        <end position="311"/>
    </location>
</feature>
<comment type="similarity">
    <text evidence="2">Belongs to the lipase maturation factor family.</text>
</comment>
<dbReference type="EMBL" id="BX842649">
    <property type="protein sequence ID" value="CAE79171.1"/>
    <property type="molecule type" value="Genomic_DNA"/>
</dbReference>
<feature type="transmembrane region" description="Helical" evidence="9">
    <location>
        <begin position="272"/>
        <end position="289"/>
    </location>
</feature>
<gene>
    <name evidence="12" type="ordered locus">Bd1274</name>
</gene>
<evidence type="ECO:0000259" key="10">
    <source>
        <dbReference type="Pfam" id="PF06762"/>
    </source>
</evidence>
<dbReference type="PANTHER" id="PTHR14463:SF5">
    <property type="entry name" value="LIPASE MATURATION FACTOR 2"/>
    <property type="match status" value="1"/>
</dbReference>
<dbReference type="PANTHER" id="PTHR14463">
    <property type="entry name" value="LIPASE MATURATION FACTOR"/>
    <property type="match status" value="1"/>
</dbReference>
<evidence type="ECO:0000313" key="13">
    <source>
        <dbReference type="Proteomes" id="UP000008080"/>
    </source>
</evidence>
<evidence type="ECO:0000256" key="1">
    <source>
        <dbReference type="ARBA" id="ARBA00004477"/>
    </source>
</evidence>
<feature type="transmembrane region" description="Helical" evidence="9">
    <location>
        <begin position="248"/>
        <end position="266"/>
    </location>
</feature>
<evidence type="ECO:0000256" key="6">
    <source>
        <dbReference type="ARBA" id="ARBA00023136"/>
    </source>
</evidence>
<sequence length="516" mass="59624">MIYATRDQTKRKHLGLAIDFRKACRKSATERMNMLIEDYNIASWIISKTLALAYFVAFLSLLPQVLGLYGSQGILSIDHLLNLLDKELKAERFYHVPSLFWFSSGDLTLKLFCFIGMTASSLAFLGFSQSFMFLTCFICYLSFVSCGQIFLSYQWDSLLLELGFLGLFFAPWQWEWIPLAAHNLHPIMLGLVIFLLFKLMFLSGVVKLTHKDGSWKDLTALTYHYWTQPLPTPLAYFAHKMPRWFQKVSTVIMFFIELVCPFLMLVPGKTQVIAVALLLSLQFLIILTGNYGFFNLLTIGLCLAVLPDSAWGFKINWVEATTLPTPVMLIPALILVPSSLFWILKTLSENSTKLNFMLPYMRFFYPFRINNPYGLFAVMTKTRPEVVLQGSNDGLNWEDYEFQFKPGGLKKAPPVCAPHQPRMDWQMWFAALENFNENMWLQNLATRVFEQSPDVMTLFSKDPFKGTSPRFLRFERYEYRFSDFKDLRQNGQWWERVHSGSYGPVFGRDDGNGEPA</sequence>
<dbReference type="AlphaFoldDB" id="Q6MNI0"/>
<name>Q6MNI0_BDEBA</name>
<organism evidence="12 13">
    <name type="scientific">Bdellovibrio bacteriovorus (strain ATCC 15356 / DSM 50701 / NCIMB 9529 / HD100)</name>
    <dbReference type="NCBI Taxonomy" id="264462"/>
    <lineage>
        <taxon>Bacteria</taxon>
        <taxon>Pseudomonadati</taxon>
        <taxon>Bdellovibrionota</taxon>
        <taxon>Bdellovibrionia</taxon>
        <taxon>Bdellovibrionales</taxon>
        <taxon>Pseudobdellovibrionaceae</taxon>
        <taxon>Bdellovibrio</taxon>
    </lineage>
</organism>
<dbReference type="eggNOG" id="COG3011">
    <property type="taxonomic scope" value="Bacteria"/>
</dbReference>
<evidence type="ECO:0000259" key="11">
    <source>
        <dbReference type="Pfam" id="PF25179"/>
    </source>
</evidence>
<dbReference type="GO" id="GO:0051604">
    <property type="term" value="P:protein maturation"/>
    <property type="evidence" value="ECO:0007669"/>
    <property type="project" value="InterPro"/>
</dbReference>
<keyword evidence="3 9" id="KW-0812">Transmembrane</keyword>
<dbReference type="InterPro" id="IPR057434">
    <property type="entry name" value="LMF1/2_N"/>
</dbReference>
<feature type="transmembrane region" description="Helical" evidence="9">
    <location>
        <begin position="41"/>
        <end position="62"/>
    </location>
</feature>
<dbReference type="Pfam" id="PF25179">
    <property type="entry name" value="LMF1_C"/>
    <property type="match status" value="1"/>
</dbReference>
<dbReference type="InterPro" id="IPR057433">
    <property type="entry name" value="LMF1/2_C"/>
</dbReference>
<evidence type="ECO:0000256" key="5">
    <source>
        <dbReference type="ARBA" id="ARBA00022989"/>
    </source>
</evidence>
<keyword evidence="13" id="KW-1185">Reference proteome</keyword>
<dbReference type="HOGENOM" id="CLU_020557_2_0_7"/>
<evidence type="ECO:0000256" key="4">
    <source>
        <dbReference type="ARBA" id="ARBA00022824"/>
    </source>
</evidence>
<keyword evidence="6 9" id="KW-0472">Membrane</keyword>